<evidence type="ECO:0000256" key="1">
    <source>
        <dbReference type="SAM" id="MobiDB-lite"/>
    </source>
</evidence>
<protein>
    <submittedName>
        <fullName evidence="2">Uncharacterized protein</fullName>
    </submittedName>
</protein>
<reference evidence="2 3" key="1">
    <citation type="submission" date="2017-06" db="EMBL/GenBank/DDBJ databases">
        <title>Genome of Fusarium nygamai isolate CS10214.</title>
        <authorList>
            <person name="Gardiner D.M."/>
            <person name="Obanor F."/>
            <person name="Kazan K."/>
        </authorList>
    </citation>
    <scope>NUCLEOTIDE SEQUENCE [LARGE SCALE GENOMIC DNA]</scope>
    <source>
        <strain evidence="2 3">CS10214</strain>
    </source>
</reference>
<dbReference type="EMBL" id="MTQA01000316">
    <property type="protein sequence ID" value="PNP61155.1"/>
    <property type="molecule type" value="Genomic_DNA"/>
</dbReference>
<feature type="compositionally biased region" description="Basic and acidic residues" evidence="1">
    <location>
        <begin position="263"/>
        <end position="274"/>
    </location>
</feature>
<comment type="caution">
    <text evidence="2">The sequence shown here is derived from an EMBL/GenBank/DDBJ whole genome shotgun (WGS) entry which is preliminary data.</text>
</comment>
<feature type="compositionally biased region" description="Polar residues" evidence="1">
    <location>
        <begin position="158"/>
        <end position="170"/>
    </location>
</feature>
<name>A0A2K0UTS0_GIBNY</name>
<organism evidence="2 3">
    <name type="scientific">Gibberella nygamai</name>
    <name type="common">Bean root rot disease fungus</name>
    <name type="synonym">Fusarium nygamai</name>
    <dbReference type="NCBI Taxonomy" id="42673"/>
    <lineage>
        <taxon>Eukaryota</taxon>
        <taxon>Fungi</taxon>
        <taxon>Dikarya</taxon>
        <taxon>Ascomycota</taxon>
        <taxon>Pezizomycotina</taxon>
        <taxon>Sordariomycetes</taxon>
        <taxon>Hypocreomycetidae</taxon>
        <taxon>Hypocreales</taxon>
        <taxon>Nectriaceae</taxon>
        <taxon>Fusarium</taxon>
        <taxon>Fusarium fujikuroi species complex</taxon>
    </lineage>
</organism>
<dbReference type="Proteomes" id="UP000236664">
    <property type="component" value="Unassembled WGS sequence"/>
</dbReference>
<feature type="compositionally biased region" description="Basic residues" evidence="1">
    <location>
        <begin position="1"/>
        <end position="11"/>
    </location>
</feature>
<dbReference type="AlphaFoldDB" id="A0A2K0UTS0"/>
<feature type="region of interest" description="Disordered" evidence="1">
    <location>
        <begin position="83"/>
        <end position="106"/>
    </location>
</feature>
<evidence type="ECO:0000313" key="3">
    <source>
        <dbReference type="Proteomes" id="UP000236664"/>
    </source>
</evidence>
<feature type="region of interest" description="Disordered" evidence="1">
    <location>
        <begin position="238"/>
        <end position="274"/>
    </location>
</feature>
<dbReference type="STRING" id="42673.A0A2K0UTS0"/>
<accession>A0A2K0UTS0</accession>
<feature type="compositionally biased region" description="Basic and acidic residues" evidence="1">
    <location>
        <begin position="12"/>
        <end position="24"/>
    </location>
</feature>
<dbReference type="OrthoDB" id="5097175at2759"/>
<keyword evidence="3" id="KW-1185">Reference proteome</keyword>
<feature type="region of interest" description="Disordered" evidence="1">
    <location>
        <begin position="121"/>
        <end position="208"/>
    </location>
</feature>
<evidence type="ECO:0000313" key="2">
    <source>
        <dbReference type="EMBL" id="PNP61155.1"/>
    </source>
</evidence>
<proteinExistence type="predicted"/>
<feature type="compositionally biased region" description="Basic and acidic residues" evidence="1">
    <location>
        <begin position="193"/>
        <end position="207"/>
    </location>
</feature>
<feature type="region of interest" description="Disordered" evidence="1">
    <location>
        <begin position="1"/>
        <end position="30"/>
    </location>
</feature>
<gene>
    <name evidence="2" type="ORF">FNYG_14112</name>
</gene>
<sequence>MPGKPGRPRKYASKEEKAQHDVAAKRARRRFRSLVTRRNSRFRPYDLQSAEATYASSSERSDSLSVSRLDVLAAAAYSIQQIDPTTEQSSLSQHIPSATPSTTEISSVRWISPCPQPSCDAYSGQAGCHKPAPTSESSEARPVSSLKTISGSDELFTNDDSTMNRISPSSPLHVAEPSDADSGDSMQSFLGHTNDRAESEIEREDSAGHCMIGGVSSTLQGIGKIQGRDSVVEEVTSNYGFSDISSEMDSDMESDSSSAQSEEESHNEPDVVPESDHALAKAFLESTWSRQCDCRHEASTALGSQNVFSLQKMTEYWRGLGVPDSIGTAPVVSEPVEVEDEGEERNANTNTELNWSAILSGGDDRPILNIEMSQIGAPVIERTWDVDSIISWASCLSINRGLYISYHPPASRNFRSSVHVFHKRDPLHLIPHFRLGSGRQSPQFGVIIPDLMMM</sequence>